<evidence type="ECO:0000313" key="2">
    <source>
        <dbReference type="Proteomes" id="UP000054630"/>
    </source>
</evidence>
<dbReference type="EMBL" id="JYDL01000203">
    <property type="protein sequence ID" value="KRX13418.1"/>
    <property type="molecule type" value="Genomic_DNA"/>
</dbReference>
<accession>A0A0V0RGJ7</accession>
<keyword evidence="2" id="KW-1185">Reference proteome</keyword>
<protein>
    <submittedName>
        <fullName evidence="1">Uncharacterized protein</fullName>
    </submittedName>
</protein>
<gene>
    <name evidence="1" type="ORF">T07_12570</name>
</gene>
<comment type="caution">
    <text evidence="1">The sequence shown here is derived from an EMBL/GenBank/DDBJ whole genome shotgun (WGS) entry which is preliminary data.</text>
</comment>
<dbReference type="AlphaFoldDB" id="A0A0V0RGJ7"/>
<reference evidence="1 2" key="1">
    <citation type="submission" date="2015-01" db="EMBL/GenBank/DDBJ databases">
        <title>Evolution of Trichinella species and genotypes.</title>
        <authorList>
            <person name="Korhonen P.K."/>
            <person name="Edoardo P."/>
            <person name="Giuseppe L.R."/>
            <person name="Gasser R.B."/>
        </authorList>
    </citation>
    <scope>NUCLEOTIDE SEQUENCE [LARGE SCALE GENOMIC DNA]</scope>
    <source>
        <strain evidence="1">ISS37</strain>
    </source>
</reference>
<name>A0A0V0RGJ7_9BILA</name>
<dbReference type="Proteomes" id="UP000054630">
    <property type="component" value="Unassembled WGS sequence"/>
</dbReference>
<sequence>MSMPTRCRWYPAFIACIGLRLFFVGPFLLAHCVHVTAHSRPVKVAPDSCQRLTLVQVTCVLTIMQGLHDFIFENSRHQHLLSPFLSGMSAAISPDETINIQSTAPLLP</sequence>
<proteinExistence type="predicted"/>
<evidence type="ECO:0000313" key="1">
    <source>
        <dbReference type="EMBL" id="KRX13418.1"/>
    </source>
</evidence>
<organism evidence="1 2">
    <name type="scientific">Trichinella nelsoni</name>
    <dbReference type="NCBI Taxonomy" id="6336"/>
    <lineage>
        <taxon>Eukaryota</taxon>
        <taxon>Metazoa</taxon>
        <taxon>Ecdysozoa</taxon>
        <taxon>Nematoda</taxon>
        <taxon>Enoplea</taxon>
        <taxon>Dorylaimia</taxon>
        <taxon>Trichinellida</taxon>
        <taxon>Trichinellidae</taxon>
        <taxon>Trichinella</taxon>
    </lineage>
</organism>